<organism evidence="7 8">
    <name type="scientific">Roseobacter sinensis</name>
    <dbReference type="NCBI Taxonomy" id="2931391"/>
    <lineage>
        <taxon>Bacteria</taxon>
        <taxon>Pseudomonadati</taxon>
        <taxon>Pseudomonadota</taxon>
        <taxon>Alphaproteobacteria</taxon>
        <taxon>Rhodobacterales</taxon>
        <taxon>Roseobacteraceae</taxon>
        <taxon>Roseobacter</taxon>
    </lineage>
</organism>
<dbReference type="InterPro" id="IPR016032">
    <property type="entry name" value="Sig_transdc_resp-reg_C-effctor"/>
</dbReference>
<dbReference type="CDD" id="cd06170">
    <property type="entry name" value="LuxR_C_like"/>
    <property type="match status" value="1"/>
</dbReference>
<dbReference type="CDD" id="cd17537">
    <property type="entry name" value="REC_FixJ"/>
    <property type="match status" value="1"/>
</dbReference>
<dbReference type="PANTHER" id="PTHR44688">
    <property type="entry name" value="DNA-BINDING TRANSCRIPTIONAL ACTIVATOR DEVR_DOSR"/>
    <property type="match status" value="1"/>
</dbReference>
<feature type="domain" description="Response regulatory" evidence="6">
    <location>
        <begin position="8"/>
        <end position="122"/>
    </location>
</feature>
<dbReference type="InterPro" id="IPR036388">
    <property type="entry name" value="WH-like_DNA-bd_sf"/>
</dbReference>
<proteinExistence type="predicted"/>
<dbReference type="Gene3D" id="3.40.50.2300">
    <property type="match status" value="1"/>
</dbReference>
<feature type="domain" description="HTH luxR-type" evidence="5">
    <location>
        <begin position="138"/>
        <end position="206"/>
    </location>
</feature>
<reference evidence="7 8" key="1">
    <citation type="submission" date="2022-04" db="EMBL/GenBank/DDBJ databases">
        <title>Roseobacter sp. WL0113 is a bacterium isolated from neritic sediment.</title>
        <authorList>
            <person name="Wang L."/>
            <person name="He W."/>
            <person name="Zhang D.-F."/>
        </authorList>
    </citation>
    <scope>NUCLEOTIDE SEQUENCE [LARGE SCALE GENOMIC DNA]</scope>
    <source>
        <strain evidence="7 8">WL0113</strain>
    </source>
</reference>
<dbReference type="InterPro" id="IPR000792">
    <property type="entry name" value="Tscrpt_reg_LuxR_C"/>
</dbReference>
<dbReference type="RefSeq" id="WP_263843186.1">
    <property type="nucleotide sequence ID" value="NZ_JALIEB010000003.1"/>
</dbReference>
<dbReference type="SUPFAM" id="SSF52172">
    <property type="entry name" value="CheY-like"/>
    <property type="match status" value="1"/>
</dbReference>
<keyword evidence="2" id="KW-0238">DNA-binding</keyword>
<feature type="modified residue" description="4-aspartylphosphate" evidence="4">
    <location>
        <position position="57"/>
    </location>
</feature>
<keyword evidence="3" id="KW-0804">Transcription</keyword>
<dbReference type="PROSITE" id="PS50110">
    <property type="entry name" value="RESPONSE_REGULATORY"/>
    <property type="match status" value="1"/>
</dbReference>
<name>A0ABT3BCG6_9RHOB</name>
<evidence type="ECO:0000313" key="8">
    <source>
        <dbReference type="Proteomes" id="UP001208690"/>
    </source>
</evidence>
<dbReference type="InterPro" id="IPR001789">
    <property type="entry name" value="Sig_transdc_resp-reg_receiver"/>
</dbReference>
<evidence type="ECO:0000256" key="2">
    <source>
        <dbReference type="ARBA" id="ARBA00023125"/>
    </source>
</evidence>
<dbReference type="Proteomes" id="UP001208690">
    <property type="component" value="Unassembled WGS sequence"/>
</dbReference>
<dbReference type="Gene3D" id="1.10.10.10">
    <property type="entry name" value="Winged helix-like DNA-binding domain superfamily/Winged helix DNA-binding domain"/>
    <property type="match status" value="1"/>
</dbReference>
<evidence type="ECO:0000259" key="6">
    <source>
        <dbReference type="PROSITE" id="PS50110"/>
    </source>
</evidence>
<dbReference type="EMBL" id="JALIEB010000003">
    <property type="protein sequence ID" value="MCV3270854.1"/>
    <property type="molecule type" value="Genomic_DNA"/>
</dbReference>
<dbReference type="SMART" id="SM00448">
    <property type="entry name" value="REC"/>
    <property type="match status" value="1"/>
</dbReference>
<comment type="caution">
    <text evidence="7">The sequence shown here is derived from an EMBL/GenBank/DDBJ whole genome shotgun (WGS) entry which is preliminary data.</text>
</comment>
<dbReference type="PANTHER" id="PTHR44688:SF16">
    <property type="entry name" value="DNA-BINDING TRANSCRIPTIONAL ACTIVATOR DEVR_DOSR"/>
    <property type="match status" value="1"/>
</dbReference>
<protein>
    <submittedName>
        <fullName evidence="7">Response regulator</fullName>
    </submittedName>
</protein>
<evidence type="ECO:0000256" key="1">
    <source>
        <dbReference type="ARBA" id="ARBA00023015"/>
    </source>
</evidence>
<keyword evidence="8" id="KW-1185">Reference proteome</keyword>
<evidence type="ECO:0000313" key="7">
    <source>
        <dbReference type="EMBL" id="MCV3270854.1"/>
    </source>
</evidence>
<dbReference type="SUPFAM" id="SSF46894">
    <property type="entry name" value="C-terminal effector domain of the bipartite response regulators"/>
    <property type="match status" value="1"/>
</dbReference>
<dbReference type="Pfam" id="PF00196">
    <property type="entry name" value="GerE"/>
    <property type="match status" value="1"/>
</dbReference>
<evidence type="ECO:0000259" key="5">
    <source>
        <dbReference type="PROSITE" id="PS50043"/>
    </source>
</evidence>
<sequence length="211" mass="23713">MNSASDPCIFIVDDDEDIRTSLSRALRTRGYATRVFDSAQAFLDGYEPDQSGCLILDYGMPEMSGLELQKLLVTRGYGLPVIFVTGHGGVPESVQAMKLGAIDFLEKPFRQEALIKQVDAALKIDTQRRKGRDKARNARARFEKLTDREREIAEIFVSNPSSASSKDVARQLKISPRTVDHHRARILEKMRVNSVAELVDLSITTKLFERI</sequence>
<keyword evidence="4" id="KW-0597">Phosphoprotein</keyword>
<accession>A0ABT3BCG6</accession>
<keyword evidence="1" id="KW-0805">Transcription regulation</keyword>
<gene>
    <name evidence="7" type="ORF">MUB52_05375</name>
</gene>
<dbReference type="Pfam" id="PF00072">
    <property type="entry name" value="Response_reg"/>
    <property type="match status" value="1"/>
</dbReference>
<dbReference type="SMART" id="SM00421">
    <property type="entry name" value="HTH_LUXR"/>
    <property type="match status" value="1"/>
</dbReference>
<dbReference type="PROSITE" id="PS50043">
    <property type="entry name" value="HTH_LUXR_2"/>
    <property type="match status" value="1"/>
</dbReference>
<dbReference type="InterPro" id="IPR011006">
    <property type="entry name" value="CheY-like_superfamily"/>
</dbReference>
<evidence type="ECO:0000256" key="3">
    <source>
        <dbReference type="ARBA" id="ARBA00023163"/>
    </source>
</evidence>
<evidence type="ECO:0000256" key="4">
    <source>
        <dbReference type="PROSITE-ProRule" id="PRU00169"/>
    </source>
</evidence>